<name>A0A376H2D4_ENTGA</name>
<dbReference type="Proteomes" id="UP000254807">
    <property type="component" value="Unassembled WGS sequence"/>
</dbReference>
<keyword evidence="3" id="KW-1185">Reference proteome</keyword>
<dbReference type="SUPFAM" id="SSF56436">
    <property type="entry name" value="C-type lectin-like"/>
    <property type="match status" value="1"/>
</dbReference>
<dbReference type="InterPro" id="IPR016187">
    <property type="entry name" value="CTDL_fold"/>
</dbReference>
<evidence type="ECO:0000259" key="1">
    <source>
        <dbReference type="Pfam" id="PF23944"/>
    </source>
</evidence>
<accession>A0A376H2D4</accession>
<protein>
    <recommendedName>
        <fullName evidence="1">DUF7278 domain-containing protein</fullName>
    </recommendedName>
</protein>
<dbReference type="AlphaFoldDB" id="A0A376H2D4"/>
<feature type="domain" description="DUF7278" evidence="1">
    <location>
        <begin position="149"/>
        <end position="217"/>
    </location>
</feature>
<dbReference type="InterPro" id="IPR055702">
    <property type="entry name" value="DUF7278"/>
</dbReference>
<proteinExistence type="predicted"/>
<dbReference type="EMBL" id="UFYW01000001">
    <property type="protein sequence ID" value="STD82319.1"/>
    <property type="molecule type" value="Genomic_DNA"/>
</dbReference>
<gene>
    <name evidence="2" type="ORF">NCTC12360_00741</name>
</gene>
<dbReference type="Gene3D" id="3.90.1580.10">
    <property type="entry name" value="paralog of FGE (formylglycine-generating enzyme)"/>
    <property type="match status" value="1"/>
</dbReference>
<dbReference type="OrthoDB" id="4050476at2"/>
<organism evidence="2 3">
    <name type="scientific">Enterococcus gallinarum</name>
    <dbReference type="NCBI Taxonomy" id="1353"/>
    <lineage>
        <taxon>Bacteria</taxon>
        <taxon>Bacillati</taxon>
        <taxon>Bacillota</taxon>
        <taxon>Bacilli</taxon>
        <taxon>Lactobacillales</taxon>
        <taxon>Enterococcaceae</taxon>
        <taxon>Enterococcus</taxon>
    </lineage>
</organism>
<dbReference type="RefSeq" id="WP_060814309.1">
    <property type="nucleotide sequence ID" value="NZ_BSYC01000001.1"/>
</dbReference>
<dbReference type="InterPro" id="IPR042095">
    <property type="entry name" value="SUMF_sf"/>
</dbReference>
<reference evidence="2 3" key="1">
    <citation type="submission" date="2018-06" db="EMBL/GenBank/DDBJ databases">
        <authorList>
            <consortium name="Pathogen Informatics"/>
            <person name="Doyle S."/>
        </authorList>
    </citation>
    <scope>NUCLEOTIDE SEQUENCE [LARGE SCALE GENOMIC DNA]</scope>
    <source>
        <strain evidence="2 3">NCTC12360</strain>
    </source>
</reference>
<evidence type="ECO:0000313" key="2">
    <source>
        <dbReference type="EMBL" id="STD82319.1"/>
    </source>
</evidence>
<sequence>MDFFEALQWTNWKNLTAEVKSQVFQQVVMYFVSPLKEITDVHFIKTSYAGIKCETFELTIDEEPFVFVPGNSETILGWDLGIQGLPITCWSKMWQEPLSPSLSRLIEGYGLSNAEEWGDFVNESMSPLRKATIPPMLVQKMALPAGTRLIGELDTVTGEFHGHVDQFETFGSEIRQAFQQPRSFEESLQWEMPRTISAENQYFAELHPVSGNYHVYTHQRMTQNELQHWLGQQGYDLMNEEQWEYAVGAGTRRLFRWGNEKPCEDGVKLTKKALAEPNMFGLIYPYANGWELTDSSFLKMEDWPECGNPLLDTLPYASYYRSRKMLQANQQLDPEKYRYRKAVIIDRERI</sequence>
<dbReference type="Pfam" id="PF23944">
    <property type="entry name" value="DUF7278"/>
    <property type="match status" value="1"/>
</dbReference>
<evidence type="ECO:0000313" key="3">
    <source>
        <dbReference type="Proteomes" id="UP000254807"/>
    </source>
</evidence>